<dbReference type="RefSeq" id="WP_145200387.1">
    <property type="nucleotide sequence ID" value="NZ_CP036434.1"/>
</dbReference>
<dbReference type="Pfam" id="PF18914">
    <property type="entry name" value="DUF5666"/>
    <property type="match status" value="1"/>
</dbReference>
<name>A0A518EVV5_9BACT</name>
<gene>
    <name evidence="3" type="ORF">Poly30_37240</name>
</gene>
<evidence type="ECO:0000259" key="1">
    <source>
        <dbReference type="Pfam" id="PF13372"/>
    </source>
</evidence>
<dbReference type="InterPro" id="IPR053728">
    <property type="entry name" value="Alginate_Permeability_Chnl"/>
</dbReference>
<sequence length="609" mass="68328">MPEWRLLWFATLLIVGSGGGKGVALASIPVGTATFVAGADEEGVQPEDLTVGHWVTVKGTTGANGVLLANSVEVSYPKDEQEIIGTVTETRKVDDADVILVVDGQPAFVGPKARLRGVDVSRLRKLKGSRVSIEGYWRSPAKFSVRELEVRSKGRDRLEGRIDAITRGPEGLELRVMGRTVVLLPEAELEASDPLDSVTLADPTEYDDLIIERRIDDDDDIPGRRIAPDLWGGVRLEWQRSDQRNFDLDDSVDADRVDDEYSVRGELRWVPSPRFFGLVEYRHGWRDRFEEDDGSSAVDRGRLNEAHVYWRDVLIKGLDLQIGRQDFDEEREWLYDENLDAVRAFVRRYSMRLELFAAGIIAGGSPRDEDVNTYGAILSTETSADWSVGAYAIRRDSDLGGARRATHLGLRGLGEFVDDHESWAELSFLTGQDSGNELTGWAYDFGDVWYPPWAEDWYIVAGLAYGSGDRGTFDGKDATFRQTGLHDNNAKFGGVTSFRYYGELFQPELANMRISTLAVGRRFGKRESIDLVFHRYDQDFARPFLVDADLREDPNGLSTNLGWEVDLVLGSRSLERANFELVFGRFEPGDAFPDADHAWIMKAQVRLQL</sequence>
<dbReference type="InterPro" id="IPR043724">
    <property type="entry name" value="DUF5666"/>
</dbReference>
<dbReference type="Gene3D" id="2.40.160.100">
    <property type="match status" value="1"/>
</dbReference>
<feature type="domain" description="DUF5666" evidence="2">
    <location>
        <begin position="34"/>
        <end position="73"/>
    </location>
</feature>
<reference evidence="3 4" key="1">
    <citation type="submission" date="2019-02" db="EMBL/GenBank/DDBJ databases">
        <title>Deep-cultivation of Planctomycetes and their phenomic and genomic characterization uncovers novel biology.</title>
        <authorList>
            <person name="Wiegand S."/>
            <person name="Jogler M."/>
            <person name="Boedeker C."/>
            <person name="Pinto D."/>
            <person name="Vollmers J."/>
            <person name="Rivas-Marin E."/>
            <person name="Kohn T."/>
            <person name="Peeters S.H."/>
            <person name="Heuer A."/>
            <person name="Rast P."/>
            <person name="Oberbeckmann S."/>
            <person name="Bunk B."/>
            <person name="Jeske O."/>
            <person name="Meyerdierks A."/>
            <person name="Storesund J.E."/>
            <person name="Kallscheuer N."/>
            <person name="Luecker S."/>
            <person name="Lage O.M."/>
            <person name="Pohl T."/>
            <person name="Merkel B.J."/>
            <person name="Hornburger P."/>
            <person name="Mueller R.-W."/>
            <person name="Bruemmer F."/>
            <person name="Labrenz M."/>
            <person name="Spormann A.M."/>
            <person name="Op den Camp H."/>
            <person name="Overmann J."/>
            <person name="Amann R."/>
            <person name="Jetten M.S.M."/>
            <person name="Mascher T."/>
            <person name="Medema M.H."/>
            <person name="Devos D.P."/>
            <person name="Kaster A.-K."/>
            <person name="Ovreas L."/>
            <person name="Rohde M."/>
            <person name="Galperin M.Y."/>
            <person name="Jogler C."/>
        </authorList>
    </citation>
    <scope>NUCLEOTIDE SEQUENCE [LARGE SCALE GENOMIC DNA]</scope>
    <source>
        <strain evidence="3 4">Poly30</strain>
    </source>
</reference>
<proteinExistence type="predicted"/>
<accession>A0A518EVV5</accession>
<dbReference type="InterPro" id="IPR025388">
    <property type="entry name" value="Alginate_export_dom"/>
</dbReference>
<organism evidence="3 4">
    <name type="scientific">Saltatorellus ferox</name>
    <dbReference type="NCBI Taxonomy" id="2528018"/>
    <lineage>
        <taxon>Bacteria</taxon>
        <taxon>Pseudomonadati</taxon>
        <taxon>Planctomycetota</taxon>
        <taxon>Planctomycetia</taxon>
        <taxon>Planctomycetia incertae sedis</taxon>
        <taxon>Saltatorellus</taxon>
    </lineage>
</organism>
<dbReference type="EMBL" id="CP036434">
    <property type="protein sequence ID" value="QDV08188.1"/>
    <property type="molecule type" value="Genomic_DNA"/>
</dbReference>
<protein>
    <submittedName>
        <fullName evidence="3">Uncharacterized protein</fullName>
    </submittedName>
</protein>
<dbReference type="Pfam" id="PF13372">
    <property type="entry name" value="Alginate_exp"/>
    <property type="match status" value="1"/>
</dbReference>
<evidence type="ECO:0000313" key="3">
    <source>
        <dbReference type="EMBL" id="QDV08188.1"/>
    </source>
</evidence>
<evidence type="ECO:0000313" key="4">
    <source>
        <dbReference type="Proteomes" id="UP000320390"/>
    </source>
</evidence>
<evidence type="ECO:0000259" key="2">
    <source>
        <dbReference type="Pfam" id="PF18914"/>
    </source>
</evidence>
<dbReference type="OrthoDB" id="7869509at2"/>
<feature type="domain" description="Alginate export" evidence="1">
    <location>
        <begin position="239"/>
        <end position="597"/>
    </location>
</feature>
<dbReference type="AlphaFoldDB" id="A0A518EVV5"/>
<keyword evidence="4" id="KW-1185">Reference proteome</keyword>
<dbReference type="Proteomes" id="UP000320390">
    <property type="component" value="Chromosome"/>
</dbReference>